<organism evidence="1 2">
    <name type="scientific">Dactylosporangium siamense</name>
    <dbReference type="NCBI Taxonomy" id="685454"/>
    <lineage>
        <taxon>Bacteria</taxon>
        <taxon>Bacillati</taxon>
        <taxon>Actinomycetota</taxon>
        <taxon>Actinomycetes</taxon>
        <taxon>Micromonosporales</taxon>
        <taxon>Micromonosporaceae</taxon>
        <taxon>Dactylosporangium</taxon>
    </lineage>
</organism>
<comment type="caution">
    <text evidence="1">The sequence shown here is derived from an EMBL/GenBank/DDBJ whole genome shotgun (WGS) entry which is preliminary data.</text>
</comment>
<reference evidence="1" key="1">
    <citation type="submission" date="2021-01" db="EMBL/GenBank/DDBJ databases">
        <title>Whole genome shotgun sequence of Dactylosporangium siamense NBRC 106093.</title>
        <authorList>
            <person name="Komaki H."/>
            <person name="Tamura T."/>
        </authorList>
    </citation>
    <scope>NUCLEOTIDE SEQUENCE</scope>
    <source>
        <strain evidence="1">NBRC 106093</strain>
    </source>
</reference>
<accession>A0A919PJC0</accession>
<protein>
    <submittedName>
        <fullName evidence="1">Uncharacterized protein</fullName>
    </submittedName>
</protein>
<gene>
    <name evidence="1" type="ORF">Dsi01nite_028050</name>
</gene>
<dbReference type="RefSeq" id="WP_203846584.1">
    <property type="nucleotide sequence ID" value="NZ_BAAAVW010000007.1"/>
</dbReference>
<evidence type="ECO:0000313" key="2">
    <source>
        <dbReference type="Proteomes" id="UP000660611"/>
    </source>
</evidence>
<evidence type="ECO:0000313" key="1">
    <source>
        <dbReference type="EMBL" id="GIG44764.1"/>
    </source>
</evidence>
<name>A0A919PJC0_9ACTN</name>
<dbReference type="Proteomes" id="UP000660611">
    <property type="component" value="Unassembled WGS sequence"/>
</dbReference>
<proteinExistence type="predicted"/>
<keyword evidence="2" id="KW-1185">Reference proteome</keyword>
<dbReference type="EMBL" id="BONQ01000044">
    <property type="protein sequence ID" value="GIG44764.1"/>
    <property type="molecule type" value="Genomic_DNA"/>
</dbReference>
<sequence>MTQRCRDMGRPQARERLDALIAALTAHRLTPVEVEEEYVLVEVEEEYVLVDDNPELDAGWIR</sequence>
<dbReference type="AlphaFoldDB" id="A0A919PJC0"/>